<feature type="transmembrane region" description="Helical" evidence="6">
    <location>
        <begin position="171"/>
        <end position="193"/>
    </location>
</feature>
<dbReference type="InterPro" id="IPR002797">
    <property type="entry name" value="Polysacc_synth"/>
</dbReference>
<evidence type="ECO:0000256" key="5">
    <source>
        <dbReference type="ARBA" id="ARBA00023136"/>
    </source>
</evidence>
<dbReference type="Pfam" id="PF01943">
    <property type="entry name" value="Polysacc_synt"/>
    <property type="match status" value="1"/>
</dbReference>
<protein>
    <submittedName>
        <fullName evidence="7">Polysaccharide biosynthesis protein</fullName>
    </submittedName>
</protein>
<evidence type="ECO:0000256" key="2">
    <source>
        <dbReference type="ARBA" id="ARBA00022475"/>
    </source>
</evidence>
<sequence>MNLILKNATYLFISNVILRLFSALTTIMVARYLGANDYGILSLALAISNIAGYFTDMGLSHTFIREATKSDVNDLGKLVGGHFKLRVIFVIAVSIVLYVVVELLYKDLYVKKTIYLMVYPTIVGGAMQGIGAVYFQALQQMHYTALIRAVSGLITATTLILGLIFKWHLLLLAGIYGFSSLLGGLFSFFLLLQRVSLLRGWETNLLNDLLSFTVGGLLIMILPQIPLIILEKVSDFKQVGYFSAAYRIPSMLYQVPGIVAAAFYPVLFKYGTNKEYDKHLQMTTIELKIMTLLGGCMVIPFLLYSDWWVNILFGLHWGEISSLLSIICIVVLLQSISYPLADSLTTKGQQKKRTLVMFIVSIVAVLSNYYLGEALHSLGSAIAVVITEFFLLIGLLLFNKKYGFLILWKGFIYNLVILLTVFFMGNLFKSYIDPLIGSILFVLIFISLVLVLDRELRLYLKSYKNE</sequence>
<gene>
    <name evidence="7" type="ORF">GTCCBUS3UF5_37290</name>
</gene>
<keyword evidence="8" id="KW-1185">Reference proteome</keyword>
<evidence type="ECO:0000313" key="8">
    <source>
        <dbReference type="Proteomes" id="UP000005636"/>
    </source>
</evidence>
<evidence type="ECO:0000256" key="6">
    <source>
        <dbReference type="SAM" id="Phobius"/>
    </source>
</evidence>
<feature type="transmembrane region" description="Helical" evidence="6">
    <location>
        <begin position="434"/>
        <end position="452"/>
    </location>
</feature>
<feature type="transmembrane region" description="Helical" evidence="6">
    <location>
        <begin position="410"/>
        <end position="428"/>
    </location>
</feature>
<evidence type="ECO:0000256" key="4">
    <source>
        <dbReference type="ARBA" id="ARBA00022989"/>
    </source>
</evidence>
<keyword evidence="4 6" id="KW-1133">Transmembrane helix</keyword>
<dbReference type="CDD" id="cd13128">
    <property type="entry name" value="MATE_Wzx_like"/>
    <property type="match status" value="1"/>
</dbReference>
<feature type="transmembrane region" description="Helical" evidence="6">
    <location>
        <begin position="250"/>
        <end position="268"/>
    </location>
</feature>
<reference evidence="7 8" key="1">
    <citation type="submission" date="2011-11" db="EMBL/GenBank/DDBJ databases">
        <title>Complete genome sequence of thermophilic Geobacillus thermoleovorans CCB_US3_UF5.</title>
        <authorList>
            <person name="Muhd Sakaff M.K.L."/>
            <person name="Abdul Rahman A.Y."/>
            <person name="Saito J.A."/>
            <person name="Hou S."/>
            <person name="Alam M."/>
        </authorList>
    </citation>
    <scope>NUCLEOTIDE SEQUENCE [LARGE SCALE GENOMIC DNA]</scope>
    <source>
        <strain evidence="7 8">CCB_US3_UF5</strain>
    </source>
</reference>
<feature type="transmembrane region" description="Helical" evidence="6">
    <location>
        <begin position="320"/>
        <end position="341"/>
    </location>
</feature>
<keyword evidence="3 6" id="KW-0812">Transmembrane</keyword>
<keyword evidence="5 6" id="KW-0472">Membrane</keyword>
<feature type="transmembrane region" description="Helical" evidence="6">
    <location>
        <begin position="289"/>
        <end position="308"/>
    </location>
</feature>
<feature type="transmembrane region" description="Helical" evidence="6">
    <location>
        <begin position="353"/>
        <end position="371"/>
    </location>
</feature>
<dbReference type="PANTHER" id="PTHR30250">
    <property type="entry name" value="PST FAMILY PREDICTED COLANIC ACID TRANSPORTER"/>
    <property type="match status" value="1"/>
</dbReference>
<feature type="transmembrane region" description="Helical" evidence="6">
    <location>
        <begin position="117"/>
        <end position="138"/>
    </location>
</feature>
<feature type="transmembrane region" description="Helical" evidence="6">
    <location>
        <begin position="377"/>
        <end position="398"/>
    </location>
</feature>
<dbReference type="InterPro" id="IPR050833">
    <property type="entry name" value="Poly_Biosynth_Transport"/>
</dbReference>
<dbReference type="PANTHER" id="PTHR30250:SF11">
    <property type="entry name" value="O-ANTIGEN TRANSPORTER-RELATED"/>
    <property type="match status" value="1"/>
</dbReference>
<dbReference type="Proteomes" id="UP000005636">
    <property type="component" value="Chromosome"/>
</dbReference>
<keyword evidence="2" id="KW-1003">Cell membrane</keyword>
<organism evidence="7 8">
    <name type="scientific">Geobacillus thermoleovorans CCB_US3_UF5</name>
    <dbReference type="NCBI Taxonomy" id="1111068"/>
    <lineage>
        <taxon>Bacteria</taxon>
        <taxon>Bacillati</taxon>
        <taxon>Bacillota</taxon>
        <taxon>Bacilli</taxon>
        <taxon>Bacillales</taxon>
        <taxon>Anoxybacillaceae</taxon>
        <taxon>Geobacillus</taxon>
        <taxon>Geobacillus thermoleovorans group</taxon>
    </lineage>
</organism>
<evidence type="ECO:0000313" key="7">
    <source>
        <dbReference type="EMBL" id="AEV21029.1"/>
    </source>
</evidence>
<feature type="transmembrane region" description="Helical" evidence="6">
    <location>
        <begin position="12"/>
        <end position="34"/>
    </location>
</feature>
<dbReference type="RefSeq" id="WP_014196926.1">
    <property type="nucleotide sequence ID" value="NC_016593.1"/>
</dbReference>
<comment type="subcellular location">
    <subcellularLocation>
        <location evidence="1">Cell membrane</location>
        <topology evidence="1">Multi-pass membrane protein</topology>
    </subcellularLocation>
</comment>
<accession>A0ABM5MMQ1</accession>
<feature type="transmembrane region" description="Helical" evidence="6">
    <location>
        <begin position="85"/>
        <end position="105"/>
    </location>
</feature>
<feature type="transmembrane region" description="Helical" evidence="6">
    <location>
        <begin position="40"/>
        <end position="64"/>
    </location>
</feature>
<evidence type="ECO:0000256" key="3">
    <source>
        <dbReference type="ARBA" id="ARBA00022692"/>
    </source>
</evidence>
<feature type="transmembrane region" description="Helical" evidence="6">
    <location>
        <begin position="145"/>
        <end position="165"/>
    </location>
</feature>
<proteinExistence type="predicted"/>
<evidence type="ECO:0000256" key="1">
    <source>
        <dbReference type="ARBA" id="ARBA00004651"/>
    </source>
</evidence>
<feature type="transmembrane region" description="Helical" evidence="6">
    <location>
        <begin position="205"/>
        <end position="230"/>
    </location>
</feature>
<name>A0ABM5MMQ1_GEOTH</name>
<dbReference type="EMBL" id="CP003125">
    <property type="protein sequence ID" value="AEV21029.1"/>
    <property type="molecule type" value="Genomic_DNA"/>
</dbReference>